<gene>
    <name evidence="2" type="ORF">R1flu_026270</name>
</gene>
<keyword evidence="3" id="KW-1185">Reference proteome</keyword>
<reference evidence="2 3" key="1">
    <citation type="submission" date="2024-09" db="EMBL/GenBank/DDBJ databases">
        <title>Chromosome-scale assembly of Riccia fluitans.</title>
        <authorList>
            <person name="Paukszto L."/>
            <person name="Sawicki J."/>
            <person name="Karawczyk K."/>
            <person name="Piernik-Szablinska J."/>
            <person name="Szczecinska M."/>
            <person name="Mazdziarz M."/>
        </authorList>
    </citation>
    <scope>NUCLEOTIDE SEQUENCE [LARGE SCALE GENOMIC DNA]</scope>
    <source>
        <strain evidence="2">Rf_01</strain>
        <tissue evidence="2">Aerial parts of the thallus</tissue>
    </source>
</reference>
<dbReference type="EMBL" id="JBHFFA010000008">
    <property type="protein sequence ID" value="KAL2607697.1"/>
    <property type="molecule type" value="Genomic_DNA"/>
</dbReference>
<evidence type="ECO:0000313" key="3">
    <source>
        <dbReference type="Proteomes" id="UP001605036"/>
    </source>
</evidence>
<dbReference type="AlphaFoldDB" id="A0ABD1XFI1"/>
<protein>
    <submittedName>
        <fullName evidence="2">Uncharacterized protein</fullName>
    </submittedName>
</protein>
<proteinExistence type="predicted"/>
<name>A0ABD1XFI1_9MARC</name>
<dbReference type="Proteomes" id="UP001605036">
    <property type="component" value="Unassembled WGS sequence"/>
</dbReference>
<feature type="region of interest" description="Disordered" evidence="1">
    <location>
        <begin position="68"/>
        <end position="91"/>
    </location>
</feature>
<evidence type="ECO:0000313" key="2">
    <source>
        <dbReference type="EMBL" id="KAL2607697.1"/>
    </source>
</evidence>
<accession>A0ABD1XFI1</accession>
<comment type="caution">
    <text evidence="2">The sequence shown here is derived from an EMBL/GenBank/DDBJ whole genome shotgun (WGS) entry which is preliminary data.</text>
</comment>
<organism evidence="2 3">
    <name type="scientific">Riccia fluitans</name>
    <dbReference type="NCBI Taxonomy" id="41844"/>
    <lineage>
        <taxon>Eukaryota</taxon>
        <taxon>Viridiplantae</taxon>
        <taxon>Streptophyta</taxon>
        <taxon>Embryophyta</taxon>
        <taxon>Marchantiophyta</taxon>
        <taxon>Marchantiopsida</taxon>
        <taxon>Marchantiidae</taxon>
        <taxon>Marchantiales</taxon>
        <taxon>Ricciaceae</taxon>
        <taxon>Riccia</taxon>
    </lineage>
</organism>
<sequence>MQAIGGRLGGVMWHFPVARSKTERVFGRLPRADSITGLRNNRQTKLWPNCETVRFRVYKIRRGKAPVGEGAISPIQSSSQRRSPTRSKLRGSIVEEQCVQIEEAEGSGGNDTSLCVSPVHSDRILPTIR</sequence>
<feature type="compositionally biased region" description="Low complexity" evidence="1">
    <location>
        <begin position="72"/>
        <end position="82"/>
    </location>
</feature>
<evidence type="ECO:0000256" key="1">
    <source>
        <dbReference type="SAM" id="MobiDB-lite"/>
    </source>
</evidence>